<sequence length="66" mass="7558">MPQNACLNAFRSTPITSELSLLEPHIRGFKFQGCSLIGCPFSWIQLTGKGFPVENTWKHDHNWKQL</sequence>
<accession>A0A9Q1BZX2</accession>
<protein>
    <submittedName>
        <fullName evidence="1">Uncharacterized protein</fullName>
    </submittedName>
</protein>
<dbReference type="Proteomes" id="UP001152320">
    <property type="component" value="Chromosome 9"/>
</dbReference>
<reference evidence="1" key="1">
    <citation type="submission" date="2021-10" db="EMBL/GenBank/DDBJ databases">
        <title>Tropical sea cucumber genome reveals ecological adaptation and Cuvierian tubules defense mechanism.</title>
        <authorList>
            <person name="Chen T."/>
        </authorList>
    </citation>
    <scope>NUCLEOTIDE SEQUENCE</scope>
    <source>
        <strain evidence="1">Nanhai2018</strain>
        <tissue evidence="1">Muscle</tissue>
    </source>
</reference>
<proteinExistence type="predicted"/>
<keyword evidence="2" id="KW-1185">Reference proteome</keyword>
<comment type="caution">
    <text evidence="1">The sequence shown here is derived from an EMBL/GenBank/DDBJ whole genome shotgun (WGS) entry which is preliminary data.</text>
</comment>
<dbReference type="EMBL" id="JAIZAY010000009">
    <property type="protein sequence ID" value="KAJ8035860.1"/>
    <property type="molecule type" value="Genomic_DNA"/>
</dbReference>
<evidence type="ECO:0000313" key="2">
    <source>
        <dbReference type="Proteomes" id="UP001152320"/>
    </source>
</evidence>
<evidence type="ECO:0000313" key="1">
    <source>
        <dbReference type="EMBL" id="KAJ8035860.1"/>
    </source>
</evidence>
<dbReference type="AlphaFoldDB" id="A0A9Q1BZX2"/>
<name>A0A9Q1BZX2_HOLLE</name>
<gene>
    <name evidence="1" type="ORF">HOLleu_19671</name>
</gene>
<organism evidence="1 2">
    <name type="scientific">Holothuria leucospilota</name>
    <name type="common">Black long sea cucumber</name>
    <name type="synonym">Mertensiothuria leucospilota</name>
    <dbReference type="NCBI Taxonomy" id="206669"/>
    <lineage>
        <taxon>Eukaryota</taxon>
        <taxon>Metazoa</taxon>
        <taxon>Echinodermata</taxon>
        <taxon>Eleutherozoa</taxon>
        <taxon>Echinozoa</taxon>
        <taxon>Holothuroidea</taxon>
        <taxon>Aspidochirotacea</taxon>
        <taxon>Aspidochirotida</taxon>
        <taxon>Holothuriidae</taxon>
        <taxon>Holothuria</taxon>
    </lineage>
</organism>